<dbReference type="PANTHER" id="PTHR42831">
    <property type="entry name" value="FE-S PROTEIN MATURATION AUXILIARY FACTOR YITW"/>
    <property type="match status" value="1"/>
</dbReference>
<evidence type="ECO:0000313" key="4">
    <source>
        <dbReference type="Proteomes" id="UP001597092"/>
    </source>
</evidence>
<feature type="domain" description="MIP18 family-like" evidence="2">
    <location>
        <begin position="49"/>
        <end position="122"/>
    </location>
</feature>
<dbReference type="EMBL" id="JBHUDP010000002">
    <property type="protein sequence ID" value="MFD1685823.1"/>
    <property type="molecule type" value="Genomic_DNA"/>
</dbReference>
<name>A0ABD6DUT4_9EURY</name>
<comment type="caution">
    <text evidence="3">The sequence shown here is derived from an EMBL/GenBank/DDBJ whole genome shotgun (WGS) entry which is preliminary data.</text>
</comment>
<evidence type="ECO:0000256" key="1">
    <source>
        <dbReference type="SAM" id="MobiDB-lite"/>
    </source>
</evidence>
<keyword evidence="4" id="KW-1185">Reference proteome</keyword>
<evidence type="ECO:0000313" key="3">
    <source>
        <dbReference type="EMBL" id="MFD1685823.1"/>
    </source>
</evidence>
<proteinExistence type="predicted"/>
<feature type="compositionally biased region" description="Acidic residues" evidence="1">
    <location>
        <begin position="1"/>
        <end position="11"/>
    </location>
</feature>
<protein>
    <submittedName>
        <fullName evidence="3">Metal-sulfur cluster assembly factor</fullName>
    </submittedName>
</protein>
<dbReference type="Pfam" id="PF01883">
    <property type="entry name" value="FeS_assembly_P"/>
    <property type="match status" value="1"/>
</dbReference>
<accession>A0ABD6DUT4</accession>
<dbReference type="InterPro" id="IPR034904">
    <property type="entry name" value="FSCA_dom_sf"/>
</dbReference>
<sequence length="167" mass="18028">MSAESEESNDVESERPGDVESEGSIDAGAAVAPDTIDRVDADGSVPVSRVCERLREVVDPCSAATGSNLDIVEMGLVKSVDVDDGHVDVEMRLTSPMCHMVPYFYEEVESGVGDLDGVGSVELDTDAGFEWSEELMSEGARRKRQAVLDEQAARYEAERSAERHSDA</sequence>
<dbReference type="AlphaFoldDB" id="A0ABD6DUT4"/>
<dbReference type="InterPro" id="IPR002744">
    <property type="entry name" value="MIP18-like"/>
</dbReference>
<evidence type="ECO:0000259" key="2">
    <source>
        <dbReference type="Pfam" id="PF01883"/>
    </source>
</evidence>
<dbReference type="RefSeq" id="WP_256306079.1">
    <property type="nucleotide sequence ID" value="NZ_JANHAW010000001.1"/>
</dbReference>
<dbReference type="Gene3D" id="3.30.300.130">
    <property type="entry name" value="Fe-S cluster assembly (FSCA)"/>
    <property type="match status" value="1"/>
</dbReference>
<gene>
    <name evidence="3" type="ORF">ACFSAS_09390</name>
</gene>
<dbReference type="SUPFAM" id="SSF117916">
    <property type="entry name" value="Fe-S cluster assembly (FSCA) domain-like"/>
    <property type="match status" value="1"/>
</dbReference>
<dbReference type="InterPro" id="IPR052339">
    <property type="entry name" value="Fe-S_Maturation_MIP18"/>
</dbReference>
<dbReference type="PANTHER" id="PTHR42831:SF1">
    <property type="entry name" value="FE-S PROTEIN MATURATION AUXILIARY FACTOR YITW"/>
    <property type="match status" value="1"/>
</dbReference>
<feature type="region of interest" description="Disordered" evidence="1">
    <location>
        <begin position="1"/>
        <end position="43"/>
    </location>
</feature>
<organism evidence="3 4">
    <name type="scientific">Halobellus litoreus</name>
    <dbReference type="NCBI Taxonomy" id="755310"/>
    <lineage>
        <taxon>Archaea</taxon>
        <taxon>Methanobacteriati</taxon>
        <taxon>Methanobacteriota</taxon>
        <taxon>Stenosarchaea group</taxon>
        <taxon>Halobacteria</taxon>
        <taxon>Halobacteriales</taxon>
        <taxon>Haloferacaceae</taxon>
        <taxon>Halobellus</taxon>
    </lineage>
</organism>
<reference evidence="3 4" key="1">
    <citation type="journal article" date="2019" name="Int. J. Syst. Evol. Microbiol.">
        <title>The Global Catalogue of Microorganisms (GCM) 10K type strain sequencing project: providing services to taxonomists for standard genome sequencing and annotation.</title>
        <authorList>
            <consortium name="The Broad Institute Genomics Platform"/>
            <consortium name="The Broad Institute Genome Sequencing Center for Infectious Disease"/>
            <person name="Wu L."/>
            <person name="Ma J."/>
        </authorList>
    </citation>
    <scope>NUCLEOTIDE SEQUENCE [LARGE SCALE GENOMIC DNA]</scope>
    <source>
        <strain evidence="3 4">CGMCC 1.10387</strain>
    </source>
</reference>
<dbReference type="Proteomes" id="UP001597092">
    <property type="component" value="Unassembled WGS sequence"/>
</dbReference>